<dbReference type="Gene3D" id="3.30.360.10">
    <property type="entry name" value="Dihydrodipicolinate Reductase, domain 2"/>
    <property type="match status" value="1"/>
</dbReference>
<evidence type="ECO:0000313" key="5">
    <source>
        <dbReference type="EMBL" id="GCE27296.1"/>
    </source>
</evidence>
<dbReference type="RefSeq" id="WP_126627662.1">
    <property type="nucleotide sequence ID" value="NZ_BIFT01000001.1"/>
</dbReference>
<dbReference type="EMBL" id="BIFT01000001">
    <property type="protein sequence ID" value="GCE27296.1"/>
    <property type="molecule type" value="Genomic_DNA"/>
</dbReference>
<dbReference type="PANTHER" id="PTHR43708">
    <property type="entry name" value="CONSERVED EXPRESSED OXIDOREDUCTASE (EUROFUNG)"/>
    <property type="match status" value="1"/>
</dbReference>
<organism evidence="5 6">
    <name type="scientific">Dictyobacter alpinus</name>
    <dbReference type="NCBI Taxonomy" id="2014873"/>
    <lineage>
        <taxon>Bacteria</taxon>
        <taxon>Bacillati</taxon>
        <taxon>Chloroflexota</taxon>
        <taxon>Ktedonobacteria</taxon>
        <taxon>Ktedonobacterales</taxon>
        <taxon>Dictyobacteraceae</taxon>
        <taxon>Dictyobacter</taxon>
    </lineage>
</organism>
<keyword evidence="6" id="KW-1185">Reference proteome</keyword>
<comment type="similarity">
    <text evidence="1">Belongs to the Gfo/Idh/MocA family.</text>
</comment>
<dbReference type="InterPro" id="IPR051317">
    <property type="entry name" value="Gfo/Idh/MocA_oxidoreduct"/>
</dbReference>
<dbReference type="AlphaFoldDB" id="A0A402B7H1"/>
<dbReference type="OrthoDB" id="9783105at2"/>
<dbReference type="GO" id="GO:0000166">
    <property type="term" value="F:nucleotide binding"/>
    <property type="evidence" value="ECO:0007669"/>
    <property type="project" value="InterPro"/>
</dbReference>
<evidence type="ECO:0000259" key="4">
    <source>
        <dbReference type="Pfam" id="PF02894"/>
    </source>
</evidence>
<comment type="caution">
    <text evidence="5">The sequence shown here is derived from an EMBL/GenBank/DDBJ whole genome shotgun (WGS) entry which is preliminary data.</text>
</comment>
<evidence type="ECO:0000259" key="3">
    <source>
        <dbReference type="Pfam" id="PF01408"/>
    </source>
</evidence>
<dbReference type="SUPFAM" id="SSF55347">
    <property type="entry name" value="Glyceraldehyde-3-phosphate dehydrogenase-like, C-terminal domain"/>
    <property type="match status" value="1"/>
</dbReference>
<reference evidence="6" key="1">
    <citation type="submission" date="2018-12" db="EMBL/GenBank/DDBJ databases">
        <title>Tengunoibacter tsumagoiensis gen. nov., sp. nov., Dictyobacter kobayashii sp. nov., D. alpinus sp. nov., and D. joshuensis sp. nov. and description of Dictyobacteraceae fam. nov. within the order Ktedonobacterales isolated from Tengu-no-mugimeshi.</title>
        <authorList>
            <person name="Wang C.M."/>
            <person name="Zheng Y."/>
            <person name="Sakai Y."/>
            <person name="Toyoda A."/>
            <person name="Minakuchi Y."/>
            <person name="Abe K."/>
            <person name="Yokota A."/>
            <person name="Yabe S."/>
        </authorList>
    </citation>
    <scope>NUCLEOTIDE SEQUENCE [LARGE SCALE GENOMIC DNA]</scope>
    <source>
        <strain evidence="6">Uno16</strain>
    </source>
</reference>
<dbReference type="Pfam" id="PF02894">
    <property type="entry name" value="GFO_IDH_MocA_C"/>
    <property type="match status" value="1"/>
</dbReference>
<proteinExistence type="inferred from homology"/>
<dbReference type="GO" id="GO:0016491">
    <property type="term" value="F:oxidoreductase activity"/>
    <property type="evidence" value="ECO:0007669"/>
    <property type="project" value="UniProtKB-KW"/>
</dbReference>
<dbReference type="Pfam" id="PF01408">
    <property type="entry name" value="GFO_IDH_MocA"/>
    <property type="match status" value="1"/>
</dbReference>
<dbReference type="Gene3D" id="3.40.50.720">
    <property type="entry name" value="NAD(P)-binding Rossmann-like Domain"/>
    <property type="match status" value="1"/>
</dbReference>
<dbReference type="SUPFAM" id="SSF51735">
    <property type="entry name" value="NAD(P)-binding Rossmann-fold domains"/>
    <property type="match status" value="1"/>
</dbReference>
<feature type="domain" description="Gfo/Idh/MocA-like oxidoreductase N-terminal" evidence="3">
    <location>
        <begin position="13"/>
        <end position="131"/>
    </location>
</feature>
<dbReference type="InterPro" id="IPR036291">
    <property type="entry name" value="NAD(P)-bd_dom_sf"/>
</dbReference>
<gene>
    <name evidence="5" type="ORF">KDA_27800</name>
</gene>
<evidence type="ECO:0000256" key="1">
    <source>
        <dbReference type="ARBA" id="ARBA00010928"/>
    </source>
</evidence>
<accession>A0A402B7H1</accession>
<keyword evidence="2" id="KW-0560">Oxidoreductase</keyword>
<name>A0A402B7H1_9CHLR</name>
<sequence length="365" mass="40072">MSTHKSARQAPVRAAIIGYGLAGSVFHAPLIDATPGMQVAAIVTSNPERQQNARKRYPQANILATVEELWQDAQSYDLAVVATSNDTHVSLGIAAMQAGLPVVVDKPMAATVADAEKLLTASQQSGKLLTIFQNRRWDNDFLTVQKILSARLLGPLTRFESRFERYRPAPRAGAWRESSDPKLAGGQLYDLGSHLIDQALYLFGKPERVYAEMAQRRPGAQVDDDSFVALHFPSGISAHLWMSQVARISGQRMRVSGLRGTYEKWGLDPQEDALRAGKQPGQPGWGSEPRDLWGRLSTDLTDDNIHLDGPIETEPGAYEKYYAQVRDAITHGAKVPVDPQSVIEVIRVIEAAQTSAREGRTITLP</sequence>
<evidence type="ECO:0000313" key="6">
    <source>
        <dbReference type="Proteomes" id="UP000287171"/>
    </source>
</evidence>
<dbReference type="PANTHER" id="PTHR43708:SF5">
    <property type="entry name" value="CONSERVED EXPRESSED OXIDOREDUCTASE (EUROFUNG)-RELATED"/>
    <property type="match status" value="1"/>
</dbReference>
<dbReference type="Proteomes" id="UP000287171">
    <property type="component" value="Unassembled WGS sequence"/>
</dbReference>
<dbReference type="InterPro" id="IPR000683">
    <property type="entry name" value="Gfo/Idh/MocA-like_OxRdtase_N"/>
</dbReference>
<protein>
    <submittedName>
        <fullName evidence="5">Oxidoreductase</fullName>
    </submittedName>
</protein>
<evidence type="ECO:0000256" key="2">
    <source>
        <dbReference type="ARBA" id="ARBA00023002"/>
    </source>
</evidence>
<dbReference type="InterPro" id="IPR004104">
    <property type="entry name" value="Gfo/Idh/MocA-like_OxRdtase_C"/>
</dbReference>
<feature type="domain" description="Gfo/Idh/MocA-like oxidoreductase C-terminal" evidence="4">
    <location>
        <begin position="150"/>
        <end position="364"/>
    </location>
</feature>